<keyword evidence="1" id="KW-0472">Membrane</keyword>
<evidence type="ECO:0000313" key="3">
    <source>
        <dbReference type="Proteomes" id="UP000186096"/>
    </source>
</evidence>
<gene>
    <name evidence="2" type="ORF">SAMN05421833_13650</name>
</gene>
<dbReference type="AlphaFoldDB" id="A0A1N7H3Z3"/>
<evidence type="ECO:0000256" key="1">
    <source>
        <dbReference type="SAM" id="Phobius"/>
    </source>
</evidence>
<dbReference type="RefSeq" id="WP_143734715.1">
    <property type="nucleotide sequence ID" value="NZ_FTNI01000036.1"/>
</dbReference>
<dbReference type="Proteomes" id="UP000186096">
    <property type="component" value="Unassembled WGS sequence"/>
</dbReference>
<reference evidence="3" key="1">
    <citation type="submission" date="2017-01" db="EMBL/GenBank/DDBJ databases">
        <authorList>
            <person name="Varghese N."/>
            <person name="Submissions S."/>
        </authorList>
    </citation>
    <scope>NUCLEOTIDE SEQUENCE [LARGE SCALE GENOMIC DNA]</scope>
    <source>
        <strain evidence="3">ATCC 12950</strain>
    </source>
</reference>
<name>A0A1N7H3Z3_9ACTN</name>
<feature type="transmembrane region" description="Helical" evidence="1">
    <location>
        <begin position="236"/>
        <end position="254"/>
    </location>
</feature>
<keyword evidence="1" id="KW-1133">Transmembrane helix</keyword>
<dbReference type="EMBL" id="FTNI01000036">
    <property type="protein sequence ID" value="SIS19470.1"/>
    <property type="molecule type" value="Genomic_DNA"/>
</dbReference>
<protein>
    <submittedName>
        <fullName evidence="2">Uncharacterized protein</fullName>
    </submittedName>
</protein>
<keyword evidence="1" id="KW-0812">Transmembrane</keyword>
<evidence type="ECO:0000313" key="2">
    <source>
        <dbReference type="EMBL" id="SIS19470.1"/>
    </source>
</evidence>
<feature type="transmembrane region" description="Helical" evidence="1">
    <location>
        <begin position="64"/>
        <end position="82"/>
    </location>
</feature>
<proteinExistence type="predicted"/>
<dbReference type="OrthoDB" id="4171124at2"/>
<dbReference type="Pfam" id="PF19560">
    <property type="entry name" value="DUF6082"/>
    <property type="match status" value="1"/>
</dbReference>
<dbReference type="InterPro" id="IPR045728">
    <property type="entry name" value="DUF6082"/>
</dbReference>
<organism evidence="2 3">
    <name type="scientific">Microbispora rosea</name>
    <dbReference type="NCBI Taxonomy" id="58117"/>
    <lineage>
        <taxon>Bacteria</taxon>
        <taxon>Bacillati</taxon>
        <taxon>Actinomycetota</taxon>
        <taxon>Actinomycetes</taxon>
        <taxon>Streptosporangiales</taxon>
        <taxon>Streptosporangiaceae</taxon>
        <taxon>Microbispora</taxon>
    </lineage>
</organism>
<accession>A0A1N7H3Z3</accession>
<sequence length="266" mass="30099">MMAPTRRSRARRNAAFLRALAFVLCLPTLALVLLSPLLLGWFADRFSRSDWGRLSEIGQAYGGIAAILTALTLIGLIVTLVLQINQSRMAREEFMRTRQQELVRMLLDDPILAEGVGLPVGTPEEVKFSRQRVYVNLWINHWFSLYRLGYIEEIELRDLARREAFSSPAGRFLWNRAADTYRRGDRASKRSREFARILDEEWEAANNKVDVSSVGPSGNASPTRARSLPVDSIKSGALFAVIALLIGWLARLILNRKQSRSCHSTR</sequence>
<keyword evidence="3" id="KW-1185">Reference proteome</keyword>